<dbReference type="SUPFAM" id="SSF140959">
    <property type="entry name" value="Indolic compounds 2,3-dioxygenase-like"/>
    <property type="match status" value="1"/>
</dbReference>
<comment type="function">
    <text evidence="5">Produces N-formyl-kynurenine through the oxidation of tryptophan.</text>
</comment>
<keyword evidence="3 4" id="KW-0408">Iron</keyword>
<comment type="similarity">
    <text evidence="1 5">Belongs to the indoleamine 2,3-dioxygenase family.</text>
</comment>
<evidence type="ECO:0000256" key="1">
    <source>
        <dbReference type="ARBA" id="ARBA00007119"/>
    </source>
</evidence>
<dbReference type="AlphaFoldDB" id="A0A8K0RJP8"/>
<dbReference type="Pfam" id="PF01231">
    <property type="entry name" value="IDO"/>
    <property type="match status" value="1"/>
</dbReference>
<keyword evidence="8" id="KW-1185">Reference proteome</keyword>
<dbReference type="PANTHER" id="PTHR28657:SF11">
    <property type="entry name" value="INDOLEAMINE 2,3-DIOXYGENASE"/>
    <property type="match status" value="1"/>
</dbReference>
<keyword evidence="5" id="KW-0560">Oxidoreductase</keyword>
<accession>A0A8K0RJP8</accession>
<dbReference type="GO" id="GO:0046872">
    <property type="term" value="F:metal ion binding"/>
    <property type="evidence" value="ECO:0007669"/>
    <property type="project" value="UniProtKB-UniRule"/>
</dbReference>
<dbReference type="EC" id="1.13.11.52" evidence="5"/>
<dbReference type="GO" id="GO:0005737">
    <property type="term" value="C:cytoplasm"/>
    <property type="evidence" value="ECO:0007669"/>
    <property type="project" value="TreeGrafter"/>
</dbReference>
<dbReference type="GO" id="GO:0034354">
    <property type="term" value="P:'de novo' NAD+ biosynthetic process from L-tryptophan"/>
    <property type="evidence" value="ECO:0007669"/>
    <property type="project" value="TreeGrafter"/>
</dbReference>
<dbReference type="Proteomes" id="UP000813461">
    <property type="component" value="Unassembled WGS sequence"/>
</dbReference>
<feature type="chain" id="PRO_5035462506" description="Indoleamine 2,3-dioxygenase" evidence="6">
    <location>
        <begin position="22"/>
        <end position="459"/>
    </location>
</feature>
<evidence type="ECO:0000256" key="5">
    <source>
        <dbReference type="RuleBase" id="RU369119"/>
    </source>
</evidence>
<dbReference type="OrthoDB" id="4662583at2759"/>
<organism evidence="7 8">
    <name type="scientific">Paraphoma chrysanthemicola</name>
    <dbReference type="NCBI Taxonomy" id="798071"/>
    <lineage>
        <taxon>Eukaryota</taxon>
        <taxon>Fungi</taxon>
        <taxon>Dikarya</taxon>
        <taxon>Ascomycota</taxon>
        <taxon>Pezizomycotina</taxon>
        <taxon>Dothideomycetes</taxon>
        <taxon>Pleosporomycetidae</taxon>
        <taxon>Pleosporales</taxon>
        <taxon>Pleosporineae</taxon>
        <taxon>Phaeosphaeriaceae</taxon>
        <taxon>Paraphoma</taxon>
    </lineage>
</organism>
<feature type="signal peptide" evidence="6">
    <location>
        <begin position="1"/>
        <end position="21"/>
    </location>
</feature>
<evidence type="ECO:0000256" key="6">
    <source>
        <dbReference type="SAM" id="SignalP"/>
    </source>
</evidence>
<keyword evidence="2 4" id="KW-0479">Metal-binding</keyword>
<keyword evidence="6" id="KW-0732">Signal</keyword>
<evidence type="ECO:0000256" key="4">
    <source>
        <dbReference type="PIRSR" id="PIRSR600898-1"/>
    </source>
</evidence>
<dbReference type="Gene3D" id="1.20.58.480">
    <property type="match status" value="1"/>
</dbReference>
<comment type="catalytic activity">
    <reaction evidence="5">
        <text>L-tryptophan + O2 = N-formyl-L-kynurenine</text>
        <dbReference type="Rhea" id="RHEA:24536"/>
        <dbReference type="ChEBI" id="CHEBI:15379"/>
        <dbReference type="ChEBI" id="CHEBI:57912"/>
        <dbReference type="ChEBI" id="CHEBI:58629"/>
    </reaction>
</comment>
<feature type="binding site" description="proximal binding residue" evidence="4">
    <location>
        <position position="402"/>
    </location>
    <ligand>
        <name>heme b</name>
        <dbReference type="ChEBI" id="CHEBI:60344"/>
    </ligand>
    <ligandPart>
        <name>Fe</name>
        <dbReference type="ChEBI" id="CHEBI:18248"/>
    </ligandPart>
</feature>
<dbReference type="InterPro" id="IPR000898">
    <property type="entry name" value="Indolamine_dOase"/>
</dbReference>
<dbReference type="GO" id="GO:0020037">
    <property type="term" value="F:heme binding"/>
    <property type="evidence" value="ECO:0007669"/>
    <property type="project" value="UniProtKB-UniRule"/>
</dbReference>
<evidence type="ECO:0000256" key="3">
    <source>
        <dbReference type="ARBA" id="ARBA00023004"/>
    </source>
</evidence>
<dbReference type="InterPro" id="IPR037217">
    <property type="entry name" value="Trp/Indoleamine_2_3_dOase-like"/>
</dbReference>
<reference evidence="7" key="1">
    <citation type="journal article" date="2021" name="Nat. Commun.">
        <title>Genetic determinants of endophytism in the Arabidopsis root mycobiome.</title>
        <authorList>
            <person name="Mesny F."/>
            <person name="Miyauchi S."/>
            <person name="Thiergart T."/>
            <person name="Pickel B."/>
            <person name="Atanasova L."/>
            <person name="Karlsson M."/>
            <person name="Huettel B."/>
            <person name="Barry K.W."/>
            <person name="Haridas S."/>
            <person name="Chen C."/>
            <person name="Bauer D."/>
            <person name="Andreopoulos W."/>
            <person name="Pangilinan J."/>
            <person name="LaButti K."/>
            <person name="Riley R."/>
            <person name="Lipzen A."/>
            <person name="Clum A."/>
            <person name="Drula E."/>
            <person name="Henrissat B."/>
            <person name="Kohler A."/>
            <person name="Grigoriev I.V."/>
            <person name="Martin F.M."/>
            <person name="Hacquard S."/>
        </authorList>
    </citation>
    <scope>NUCLEOTIDE SEQUENCE</scope>
    <source>
        <strain evidence="7">MPI-SDFR-AT-0120</strain>
    </source>
</reference>
<proteinExistence type="inferred from homology"/>
<evidence type="ECO:0000313" key="8">
    <source>
        <dbReference type="Proteomes" id="UP000813461"/>
    </source>
</evidence>
<evidence type="ECO:0000313" key="7">
    <source>
        <dbReference type="EMBL" id="KAH7094616.1"/>
    </source>
</evidence>
<dbReference type="GO" id="GO:0033754">
    <property type="term" value="F:indoleamine 2,3-dioxygenase activity"/>
    <property type="evidence" value="ECO:0007669"/>
    <property type="project" value="UniProtKB-EC"/>
</dbReference>
<dbReference type="EMBL" id="JAGMVJ010000001">
    <property type="protein sequence ID" value="KAH7094616.1"/>
    <property type="molecule type" value="Genomic_DNA"/>
</dbReference>
<sequence length="459" mass="52271">MLSSPFVLLAIAALAYKLWQAFYISNDKNSKVSSKLKALERSHETGGALSNMVQADGAGSWPPKATHGAGWPSELLPFHEIYLEMIPLLSSSNPSLDDAVNIERRDQFRALMSKKLNERVDMARVQALVSSIEAGNWSGCSRQAYNGFYCCIGVLRHSYRWAIIPLVKVVQEERIIEFPAQLETTWRHLQRTFGVDSDSGSNTSNVLLNFNQKGERAYKINLEISELVTSTEEAFFRMFYDVEVMAYPMYQKMVAAYISYEQGKKGECLKHMEDINSQLRELLRVFYQNLVESRVAKGVWLSYCQSFQAWGAGRMINGEYVEFDGVSGSHNLCFMVIDAFLGMKSYMNDQNLGRYIPQNQRNLISTFRRNSFFDRLHGDEDKEISDQFGKIIQHLKVFRSAHRARVMPYLAQPAPERMMMTAGKSFNEPGNDDAHLKVLDNMLVSRLKDTIAMASKLLS</sequence>
<name>A0A8K0RJP8_9PLEO</name>
<keyword evidence="4 5" id="KW-0349">Heme</keyword>
<comment type="caution">
    <text evidence="7">The sequence shown here is derived from an EMBL/GenBank/DDBJ whole genome shotgun (WGS) entry which is preliminary data.</text>
</comment>
<dbReference type="GO" id="GO:0019441">
    <property type="term" value="P:L-tryptophan catabolic process to kynurenine"/>
    <property type="evidence" value="ECO:0007669"/>
    <property type="project" value="UniProtKB-UniRule"/>
</dbReference>
<dbReference type="PANTHER" id="PTHR28657">
    <property type="entry name" value="INDOLEAMINE 2,3-DIOXYGENASE"/>
    <property type="match status" value="1"/>
</dbReference>
<gene>
    <name evidence="7" type="ORF">FB567DRAFT_565799</name>
</gene>
<evidence type="ECO:0000256" key="2">
    <source>
        <dbReference type="ARBA" id="ARBA00022723"/>
    </source>
</evidence>
<protein>
    <recommendedName>
        <fullName evidence="5">Indoleamine 2,3-dioxygenase</fullName>
        <ecNumber evidence="5">1.13.11.52</ecNumber>
    </recommendedName>
</protein>
<keyword evidence="5" id="KW-0223">Dioxygenase</keyword>